<dbReference type="PANTHER" id="PTHR28244">
    <property type="entry name" value="RNA POLYMERASE I-SPECIFIC TRANSCRIPTION INITIATION FACTOR RRN11"/>
    <property type="match status" value="1"/>
</dbReference>
<feature type="compositionally biased region" description="Basic and acidic residues" evidence="1">
    <location>
        <begin position="385"/>
        <end position="404"/>
    </location>
</feature>
<dbReference type="Proteomes" id="UP000248423">
    <property type="component" value="Unassembled WGS sequence"/>
</dbReference>
<dbReference type="Pfam" id="PF15463">
    <property type="entry name" value="ECM11"/>
    <property type="match status" value="1"/>
</dbReference>
<name>A0A319EF33_ASPSB</name>
<feature type="domain" description="Extracellular mutant protein 11 C-terminal" evidence="2">
    <location>
        <begin position="800"/>
        <end position="939"/>
    </location>
</feature>
<accession>A0A319EF33</accession>
<sequence length="944" mass="105371">MASVPAASVFSLPLTPWQQPSSVRVAQYEPRKRKKDLDDWGDDDNDVDGDITDAASEAAPPGPSLTLSPDEAHQYRIAGLSFDQELPGGNFPHAPLTSLSSPIYPPQSAAHQGNLRLQHLAVLSSILHRCLLQKDFIRAGRAWGLILREEVGGTPVDVRTEERWGIGAEILLRRGRQLSDMASDNAQEDDAGQSAAPSSRLLFTREGFENAQQYYERLIIQHPYRKAAPDAISPLHFYPAMFGLWIYVTQEESNVSRQRIWDTHGAIPDDNSEDEDTAAEPQDHASSRQKTNAMIASVRKSELNQAQKIAARMDEILGSPPYSDSPELLELRGMVSLWIADLFVSSLPYGQTDEYMDHSDFDDDSSESADDIQDSLQERRERRLAIERKESEVQKSQDYFEKAKQRGKGVTSTFGDLHIDDDASFGRLGDYVHAKEAGRPRPRTTDVPTQSRQALAAQARVEVPPINLVAPVPLPVNKSIPLEHYGAASFPEQMPQAPAENAVHRDMFDTDVEGIEDSTIAATSVIGAEDVPVQYQLRPATIPQYQAAPVEERPLHPSRLPRRAYDGKWYENLGDQAMKSAGFDSEEADDASQLTSMAGDDERSDTTEDGNYARRYRSSTEEPLSKRLQNFWTASRRSYQNPEPTAYQEPSKGPSLNQSTSDVRMTSQVLPNRKVTLQRSMTATPRTRFSPPKPSLLEQLDLTPTRRASGPRPQPGKETGINSTTNHRDSEDDGHLFGNGNGRRDSLPPLSTFDMTNIDDLDDDNDDDPINDPFARRGSVQRIIPSPNPQSKKKRAIESDYPPDVLRQKSFKDLQSEPFDHTPTAAPAKSTATTTTPNSAPGPKATPEDKMSFLLNSTDKDRRDFFSTLSIDTWEDYGDLLIDQFSDALSKMKDLRHARRKTATMFEAELRRRNEVVEEQSSDLSRKFEEMRSGGAEVLRGRTP</sequence>
<dbReference type="AlphaFoldDB" id="A0A319EF33"/>
<feature type="region of interest" description="Disordered" evidence="1">
    <location>
        <begin position="20"/>
        <end position="68"/>
    </location>
</feature>
<dbReference type="GO" id="GO:0042790">
    <property type="term" value="P:nucleolar large rRNA transcription by RNA polymerase I"/>
    <property type="evidence" value="ECO:0007669"/>
    <property type="project" value="TreeGrafter"/>
</dbReference>
<feature type="region of interest" description="Disordered" evidence="1">
    <location>
        <begin position="264"/>
        <end position="290"/>
    </location>
</feature>
<dbReference type="EMBL" id="KZ826336">
    <property type="protein sequence ID" value="PYI08150.1"/>
    <property type="molecule type" value="Genomic_DNA"/>
</dbReference>
<feature type="compositionally biased region" description="Basic and acidic residues" evidence="1">
    <location>
        <begin position="726"/>
        <end position="735"/>
    </location>
</feature>
<feature type="compositionally biased region" description="Polar residues" evidence="1">
    <location>
        <begin position="654"/>
        <end position="687"/>
    </location>
</feature>
<feature type="region of interest" description="Disordered" evidence="1">
    <location>
        <begin position="385"/>
        <end position="416"/>
    </location>
</feature>
<feature type="compositionally biased region" description="Basic and acidic residues" evidence="1">
    <location>
        <begin position="806"/>
        <end position="820"/>
    </location>
</feature>
<feature type="compositionally biased region" description="Low complexity" evidence="1">
    <location>
        <begin position="822"/>
        <end position="843"/>
    </location>
</feature>
<dbReference type="GO" id="GO:0070860">
    <property type="term" value="C:RNA polymerase I core factor complex"/>
    <property type="evidence" value="ECO:0007669"/>
    <property type="project" value="TreeGrafter"/>
</dbReference>
<feature type="compositionally biased region" description="Polar residues" evidence="1">
    <location>
        <begin position="627"/>
        <end position="643"/>
    </location>
</feature>
<evidence type="ECO:0000313" key="4">
    <source>
        <dbReference type="Proteomes" id="UP000248423"/>
    </source>
</evidence>
<feature type="compositionally biased region" description="Acidic residues" evidence="1">
    <location>
        <begin position="757"/>
        <end position="770"/>
    </location>
</feature>
<dbReference type="GO" id="GO:0001181">
    <property type="term" value="F:RNA polymerase I general transcription initiation factor activity"/>
    <property type="evidence" value="ECO:0007669"/>
    <property type="project" value="InterPro"/>
</dbReference>
<dbReference type="GO" id="GO:0001164">
    <property type="term" value="F:RNA polymerase I core promoter sequence-specific DNA binding"/>
    <property type="evidence" value="ECO:0007669"/>
    <property type="project" value="InterPro"/>
</dbReference>
<dbReference type="VEuPathDB" id="FungiDB:BO78DRAFT_459927"/>
<reference evidence="3 4" key="1">
    <citation type="submission" date="2018-02" db="EMBL/GenBank/DDBJ databases">
        <title>The genomes of Aspergillus section Nigri reveals drivers in fungal speciation.</title>
        <authorList>
            <consortium name="DOE Joint Genome Institute"/>
            <person name="Vesth T.C."/>
            <person name="Nybo J."/>
            <person name="Theobald S."/>
            <person name="Brandl J."/>
            <person name="Frisvad J.C."/>
            <person name="Nielsen K.F."/>
            <person name="Lyhne E.K."/>
            <person name="Kogle M.E."/>
            <person name="Kuo A."/>
            <person name="Riley R."/>
            <person name="Clum A."/>
            <person name="Nolan M."/>
            <person name="Lipzen A."/>
            <person name="Salamov A."/>
            <person name="Henrissat B."/>
            <person name="Wiebenga A."/>
            <person name="De vries R.P."/>
            <person name="Grigoriev I.V."/>
            <person name="Mortensen U.H."/>
            <person name="Andersen M.R."/>
            <person name="Baker S.E."/>
        </authorList>
    </citation>
    <scope>NUCLEOTIDE SEQUENCE [LARGE SCALE GENOMIC DNA]</scope>
    <source>
        <strain evidence="3 4">CBS 121057</strain>
    </source>
</reference>
<evidence type="ECO:0000313" key="3">
    <source>
        <dbReference type="EMBL" id="PYI08150.1"/>
    </source>
</evidence>
<proteinExistence type="predicted"/>
<protein>
    <recommendedName>
        <fullName evidence="2">Extracellular mutant protein 11 C-terminal domain-containing protein</fullName>
    </recommendedName>
</protein>
<evidence type="ECO:0000259" key="2">
    <source>
        <dbReference type="Pfam" id="PF15463"/>
    </source>
</evidence>
<feature type="region of interest" description="Disordered" evidence="1">
    <location>
        <begin position="582"/>
        <end position="850"/>
    </location>
</feature>
<dbReference type="Pfam" id="PF04090">
    <property type="entry name" value="Rrn11"/>
    <property type="match status" value="1"/>
</dbReference>
<feature type="region of interest" description="Disordered" evidence="1">
    <location>
        <begin position="918"/>
        <end position="944"/>
    </location>
</feature>
<keyword evidence="4" id="KW-1185">Reference proteome</keyword>
<dbReference type="GO" id="GO:0017025">
    <property type="term" value="F:TBP-class protein binding"/>
    <property type="evidence" value="ECO:0007669"/>
    <property type="project" value="TreeGrafter"/>
</dbReference>
<dbReference type="InterPro" id="IPR029178">
    <property type="entry name" value="Ecm11_C"/>
</dbReference>
<gene>
    <name evidence="3" type="ORF">BO78DRAFT_459927</name>
</gene>
<organism evidence="3 4">
    <name type="scientific">Aspergillus sclerotiicarbonarius (strain CBS 121057 / IBT 28362)</name>
    <dbReference type="NCBI Taxonomy" id="1448318"/>
    <lineage>
        <taxon>Eukaryota</taxon>
        <taxon>Fungi</taxon>
        <taxon>Dikarya</taxon>
        <taxon>Ascomycota</taxon>
        <taxon>Pezizomycotina</taxon>
        <taxon>Eurotiomycetes</taxon>
        <taxon>Eurotiomycetidae</taxon>
        <taxon>Eurotiales</taxon>
        <taxon>Aspergillaceae</taxon>
        <taxon>Aspergillus</taxon>
        <taxon>Aspergillus subgen. Circumdati</taxon>
    </lineage>
</organism>
<feature type="compositionally biased region" description="Acidic residues" evidence="1">
    <location>
        <begin position="360"/>
        <end position="373"/>
    </location>
</feature>
<dbReference type="PANTHER" id="PTHR28244:SF1">
    <property type="entry name" value="RNA POLYMERASE I-SPECIFIC TRANSCRIPTION INITIATION FACTOR RRN11"/>
    <property type="match status" value="1"/>
</dbReference>
<evidence type="ECO:0000256" key="1">
    <source>
        <dbReference type="SAM" id="MobiDB-lite"/>
    </source>
</evidence>
<feature type="compositionally biased region" description="Acidic residues" evidence="1">
    <location>
        <begin position="39"/>
        <end position="51"/>
    </location>
</feature>
<feature type="region of interest" description="Disordered" evidence="1">
    <location>
        <begin position="355"/>
        <end position="374"/>
    </location>
</feature>
<dbReference type="InterPro" id="IPR053029">
    <property type="entry name" value="RNA_pol_I-specific_init_factor"/>
</dbReference>
<dbReference type="InterPro" id="IPR007224">
    <property type="entry name" value="TIF_Rrn11"/>
</dbReference>
<dbReference type="OrthoDB" id="2159786at2759"/>